<dbReference type="PROSITE" id="PS00136">
    <property type="entry name" value="SUBTILASE_ASP"/>
    <property type="match status" value="1"/>
</dbReference>
<feature type="region of interest" description="Disordered" evidence="16">
    <location>
        <begin position="280"/>
        <end position="301"/>
    </location>
</feature>
<dbReference type="PROSITE" id="PS01187">
    <property type="entry name" value="EGF_CA"/>
    <property type="match status" value="1"/>
</dbReference>
<evidence type="ECO:0000256" key="12">
    <source>
        <dbReference type="ARBA" id="ARBA00023619"/>
    </source>
</evidence>
<evidence type="ECO:0000256" key="6">
    <source>
        <dbReference type="ARBA" id="ARBA00022801"/>
    </source>
</evidence>
<dbReference type="InterPro" id="IPR051048">
    <property type="entry name" value="Peptidase_S8/S53_subtilisin"/>
</dbReference>
<protein>
    <recommendedName>
        <fullName evidence="12">subtilisin</fullName>
        <ecNumber evidence="12">3.4.21.62</ecNumber>
    </recommendedName>
</protein>
<feature type="compositionally biased region" description="Basic and acidic residues" evidence="16">
    <location>
        <begin position="142"/>
        <end position="152"/>
    </location>
</feature>
<dbReference type="Gene3D" id="2.10.25.10">
    <property type="entry name" value="Laminin"/>
    <property type="match status" value="3"/>
</dbReference>
<dbReference type="OrthoDB" id="531541at2759"/>
<comment type="caution">
    <text evidence="18">The sequence shown here is derived from an EMBL/GenBank/DDBJ whole genome shotgun (WGS) entry which is preliminary data.</text>
</comment>
<dbReference type="InterPro" id="IPR023827">
    <property type="entry name" value="Peptidase_S8_Asp-AS"/>
</dbReference>
<dbReference type="PANTHER" id="PTHR43399:SF4">
    <property type="entry name" value="CELL WALL-ASSOCIATED PROTEASE"/>
    <property type="match status" value="1"/>
</dbReference>
<dbReference type="PANTHER" id="PTHR43399">
    <property type="entry name" value="SUBTILISIN-RELATED"/>
    <property type="match status" value="1"/>
</dbReference>
<dbReference type="PROSITE" id="PS51892">
    <property type="entry name" value="SUBTILASE"/>
    <property type="match status" value="1"/>
</dbReference>
<dbReference type="SMART" id="SM00181">
    <property type="entry name" value="EGF"/>
    <property type="match status" value="4"/>
</dbReference>
<evidence type="ECO:0000256" key="14">
    <source>
        <dbReference type="PROSITE-ProRule" id="PRU01240"/>
    </source>
</evidence>
<evidence type="ECO:0000256" key="7">
    <source>
        <dbReference type="ARBA" id="ARBA00022825"/>
    </source>
</evidence>
<dbReference type="CDD" id="cd07473">
    <property type="entry name" value="Peptidases_S8_Subtilisin_like"/>
    <property type="match status" value="1"/>
</dbReference>
<keyword evidence="4" id="KW-0732">Signal</keyword>
<dbReference type="VEuPathDB" id="ToxoDB:BESB_037130"/>
<evidence type="ECO:0000256" key="10">
    <source>
        <dbReference type="ARBA" id="ARBA00023180"/>
    </source>
</evidence>
<evidence type="ECO:0000256" key="15">
    <source>
        <dbReference type="RuleBase" id="RU003355"/>
    </source>
</evidence>
<dbReference type="SMART" id="SM00179">
    <property type="entry name" value="EGF_CA"/>
    <property type="match status" value="2"/>
</dbReference>
<dbReference type="PROSITE" id="PS00138">
    <property type="entry name" value="SUBTILASE_SER"/>
    <property type="match status" value="1"/>
</dbReference>
<dbReference type="GO" id="GO:0006508">
    <property type="term" value="P:proteolysis"/>
    <property type="evidence" value="ECO:0007669"/>
    <property type="project" value="UniProtKB-KW"/>
</dbReference>
<keyword evidence="8" id="KW-0865">Zymogen</keyword>
<dbReference type="Pfam" id="PF07645">
    <property type="entry name" value="EGF_CA"/>
    <property type="match status" value="2"/>
</dbReference>
<feature type="region of interest" description="Disordered" evidence="16">
    <location>
        <begin position="1"/>
        <end position="23"/>
    </location>
</feature>
<dbReference type="InterPro" id="IPR015500">
    <property type="entry name" value="Peptidase_S8_subtilisin-rel"/>
</dbReference>
<evidence type="ECO:0000256" key="4">
    <source>
        <dbReference type="ARBA" id="ARBA00022729"/>
    </source>
</evidence>
<keyword evidence="7 14" id="KW-0720">Serine protease</keyword>
<dbReference type="CDD" id="cd00054">
    <property type="entry name" value="EGF_CA"/>
    <property type="match status" value="2"/>
</dbReference>
<feature type="compositionally biased region" description="Polar residues" evidence="16">
    <location>
        <begin position="153"/>
        <end position="167"/>
    </location>
</feature>
<keyword evidence="6 14" id="KW-0378">Hydrolase</keyword>
<dbReference type="InterPro" id="IPR036852">
    <property type="entry name" value="Peptidase_S8/S53_dom_sf"/>
</dbReference>
<evidence type="ECO:0000256" key="16">
    <source>
        <dbReference type="SAM" id="MobiDB-lite"/>
    </source>
</evidence>
<feature type="region of interest" description="Disordered" evidence="16">
    <location>
        <begin position="1196"/>
        <end position="1247"/>
    </location>
</feature>
<organism evidence="18 19">
    <name type="scientific">Besnoitia besnoiti</name>
    <name type="common">Apicomplexan protozoan</name>
    <dbReference type="NCBI Taxonomy" id="94643"/>
    <lineage>
        <taxon>Eukaryota</taxon>
        <taxon>Sar</taxon>
        <taxon>Alveolata</taxon>
        <taxon>Apicomplexa</taxon>
        <taxon>Conoidasida</taxon>
        <taxon>Coccidia</taxon>
        <taxon>Eucoccidiorida</taxon>
        <taxon>Eimeriorina</taxon>
        <taxon>Sarcocystidae</taxon>
        <taxon>Besnoitia</taxon>
    </lineage>
</organism>
<sequence>MLDARAATRPAGTSAARGGGAAGASAVRNRSGIVFLLRRRLPGSEGFLALRPAATCLLAASLLLSASSIVPHPSFSSLLSPAAGNSVSQLASHSGARDAYILPKESSERRAPEEYSSEEFRHDDFLAGSRASRNGAAAAQHGETDTLKENDLLSRTSSGDSRGSPNDASLPKHFVGSTVSAELEVAAELETRAQTDAYSPLPTGVFPLAERNSISELEILTRAQDSTSSSFPPSSSAMPLAPDSPTASDADAKEAEARAKKREETDAFLDAILEGAASPSLWREPASSRSRSHPSASSPDGAVALAPPSLASVLVSGLSEHLASSFPLFNSSPMFLADARRAVADEPSAIPCLLGPGGLCAKTPTPAELLGLLNEGTEWILTPTATVLQSIGRTMDRVFSGFVLRTARALPNYRRNVIISYRDFKPFMLLDMLAQRNRFLHHLSSLFSSLQPIRSIYLRNLGMEIFELPDVLGLGEFTKAALGLRQYVDQIFEDQEVTDFDREKYVRNDEELFAGEYRGTPSAAESTGDHTTNAAEARGQAEEGGKRPQGETSGREEAGDEPEQASESGNASAEEDEQKTAEQLCAEYVLSTIESSAQGETEEKAFEACLQDVKEKLNDKKPQSPAASRRLQVLPNDPFTWKQWPFTDSGSSRWGTEAPKAWELWTGADMRERLTVAVIDSGVDYRHPDLRNMIWHNQEEICNNGIDDDRNGLVDDCLGWDFIHGDNDPDDDNGHGTASAGIIAAEPNNHIGMAGICWGCKIMILKALNKDIKGTVSSFARAIDYALGKGVKISNNSYGGRGSGFHGLEQAVEIARAAGMVFVAAAGNYNGNNDNDKDPVFPASYPLDNIISVAAITRAGSLASFSSYGKTQVDIAAPGSQITSTSLNGTYRTVEGTSFAVPFVTGAVALVWSRFPYLPYREVIDRILRNAKYNAQLNGYIATSGVLDVWKALTDGAGSLPLGEPLAPLPAPGAVVSQCADLRCHPLATCVVSSPFQRACHCPQGYQGNGYECRDIDECAFSPCGPASVCRNLPGSFECRCREGFKQVNDTCVDIDECREPWAAGMLGQACPVQAICQNFSGSFDCVCPPGAVWNAQSGYNAQCLTLNTPPTGPCVNNGGCGINALCQTSSSVLYYQRTCVCLNGYEKLNASFQGGLLGDGRDICVREGLLESEIRRYLAIMQSFTAREAAGKKSIEAVSGPPNATPAEDDGGAKATGTAADILTGGWLWPRSPSPPPSPRPTPASNAPLSPCFLGICLLGSASDASA</sequence>
<dbReference type="InterPro" id="IPR018097">
    <property type="entry name" value="EGF_Ca-bd_CS"/>
</dbReference>
<dbReference type="EMBL" id="NWUJ01000002">
    <property type="protein sequence ID" value="PFH37255.1"/>
    <property type="molecule type" value="Genomic_DNA"/>
</dbReference>
<dbReference type="Proteomes" id="UP000224006">
    <property type="component" value="Chromosome II"/>
</dbReference>
<dbReference type="SUPFAM" id="SSF57196">
    <property type="entry name" value="EGF/Laminin"/>
    <property type="match status" value="2"/>
</dbReference>
<evidence type="ECO:0000313" key="18">
    <source>
        <dbReference type="EMBL" id="PFH37255.1"/>
    </source>
</evidence>
<dbReference type="InterPro" id="IPR001881">
    <property type="entry name" value="EGF-like_Ca-bd_dom"/>
</dbReference>
<dbReference type="KEGG" id="bbes:BESB_037130"/>
<dbReference type="PROSITE" id="PS00010">
    <property type="entry name" value="ASX_HYDROXYL"/>
    <property type="match status" value="1"/>
</dbReference>
<evidence type="ECO:0000256" key="2">
    <source>
        <dbReference type="ARBA" id="ARBA00022536"/>
    </source>
</evidence>
<feature type="compositionally biased region" description="Low complexity" evidence="16">
    <location>
        <begin position="127"/>
        <end position="139"/>
    </location>
</feature>
<keyword evidence="10" id="KW-0325">Glycoprotein</keyword>
<comment type="catalytic activity">
    <reaction evidence="11">
        <text>Hydrolysis of proteins with broad specificity for peptide bonds, and a preference for a large uncharged residue in P1. Hydrolyzes peptide amides.</text>
        <dbReference type="EC" id="3.4.21.62"/>
    </reaction>
</comment>
<evidence type="ECO:0000256" key="5">
    <source>
        <dbReference type="ARBA" id="ARBA00022737"/>
    </source>
</evidence>
<dbReference type="PROSITE" id="PS01186">
    <property type="entry name" value="EGF_2"/>
    <property type="match status" value="2"/>
</dbReference>
<keyword evidence="19" id="KW-1185">Reference proteome</keyword>
<evidence type="ECO:0000256" key="8">
    <source>
        <dbReference type="ARBA" id="ARBA00023145"/>
    </source>
</evidence>
<dbReference type="SUPFAM" id="SSF52743">
    <property type="entry name" value="Subtilisin-like"/>
    <property type="match status" value="1"/>
</dbReference>
<gene>
    <name evidence="18" type="ORF">BESB_037130</name>
</gene>
<dbReference type="InterPro" id="IPR000209">
    <property type="entry name" value="Peptidase_S8/S53_dom"/>
</dbReference>
<keyword evidence="2 13" id="KW-0245">EGF-like domain</keyword>
<dbReference type="Pfam" id="PF00082">
    <property type="entry name" value="Peptidase_S8"/>
    <property type="match status" value="1"/>
</dbReference>
<proteinExistence type="inferred from homology"/>
<dbReference type="InterPro" id="IPR023828">
    <property type="entry name" value="Peptidase_S8_Ser-AS"/>
</dbReference>
<name>A0A2A9MH09_BESBE</name>
<feature type="compositionally biased region" description="Low complexity" evidence="16">
    <location>
        <begin position="1"/>
        <end position="16"/>
    </location>
</feature>
<accession>A0A2A9MH09</accession>
<feature type="domain" description="EGF-like" evidence="17">
    <location>
        <begin position="1015"/>
        <end position="1053"/>
    </location>
</feature>
<dbReference type="InterPro" id="IPR034204">
    <property type="entry name" value="PfSUB1-like_cat_dom"/>
</dbReference>
<feature type="compositionally biased region" description="Basic and acidic residues" evidence="16">
    <location>
        <begin position="539"/>
        <end position="557"/>
    </location>
</feature>
<evidence type="ECO:0000256" key="9">
    <source>
        <dbReference type="ARBA" id="ARBA00023157"/>
    </source>
</evidence>
<dbReference type="InterPro" id="IPR049883">
    <property type="entry name" value="NOTCH1_EGF-like"/>
</dbReference>
<feature type="compositionally biased region" description="Low complexity" evidence="16">
    <location>
        <begin position="226"/>
        <end position="249"/>
    </location>
</feature>
<feature type="compositionally biased region" description="Low complexity" evidence="16">
    <location>
        <begin position="285"/>
        <end position="299"/>
    </location>
</feature>
<feature type="compositionally biased region" description="Pro residues" evidence="16">
    <location>
        <begin position="1233"/>
        <end position="1243"/>
    </location>
</feature>
<dbReference type="RefSeq" id="XP_029221264.1">
    <property type="nucleotide sequence ID" value="XM_029362299.1"/>
</dbReference>
<keyword evidence="3 14" id="KW-0645">Protease</keyword>
<feature type="region of interest" description="Disordered" evidence="16">
    <location>
        <begin position="512"/>
        <end position="580"/>
    </location>
</feature>
<dbReference type="FunFam" id="2.10.25.10:FF:000005">
    <property type="entry name" value="Fibrillin 2"/>
    <property type="match status" value="1"/>
</dbReference>
<dbReference type="InterPro" id="IPR000152">
    <property type="entry name" value="EGF-type_Asp/Asn_hydroxyl_site"/>
</dbReference>
<feature type="domain" description="EGF-like" evidence="17">
    <location>
        <begin position="975"/>
        <end position="1014"/>
    </location>
</feature>
<dbReference type="GO" id="GO:0005509">
    <property type="term" value="F:calcium ion binding"/>
    <property type="evidence" value="ECO:0007669"/>
    <property type="project" value="InterPro"/>
</dbReference>
<feature type="active site" description="Charge relay system" evidence="14">
    <location>
        <position position="680"/>
    </location>
</feature>
<reference evidence="18 19" key="1">
    <citation type="submission" date="2017-09" db="EMBL/GenBank/DDBJ databases">
        <title>Genome sequencing of Besnoitia besnoiti strain Bb-Ger1.</title>
        <authorList>
            <person name="Schares G."/>
            <person name="Venepally P."/>
            <person name="Lorenzi H.A."/>
        </authorList>
    </citation>
    <scope>NUCLEOTIDE SEQUENCE [LARGE SCALE GENOMIC DNA]</scope>
    <source>
        <strain evidence="18 19">Bb-Ger1</strain>
    </source>
</reference>
<evidence type="ECO:0000256" key="13">
    <source>
        <dbReference type="PROSITE-ProRule" id="PRU00076"/>
    </source>
</evidence>
<feature type="region of interest" description="Disordered" evidence="16">
    <location>
        <begin position="223"/>
        <end position="263"/>
    </location>
</feature>
<comment type="similarity">
    <text evidence="1 14 15">Belongs to the peptidase S8 family.</text>
</comment>
<feature type="compositionally biased region" description="Basic and acidic residues" evidence="16">
    <location>
        <begin position="250"/>
        <end position="263"/>
    </location>
</feature>
<evidence type="ECO:0000256" key="3">
    <source>
        <dbReference type="ARBA" id="ARBA00022670"/>
    </source>
</evidence>
<dbReference type="PROSITE" id="PS50026">
    <property type="entry name" value="EGF_3"/>
    <property type="match status" value="2"/>
</dbReference>
<feature type="active site" description="Charge relay system" evidence="14">
    <location>
        <position position="735"/>
    </location>
</feature>
<dbReference type="GeneID" id="40308694"/>
<dbReference type="Gene3D" id="3.40.50.200">
    <property type="entry name" value="Peptidase S8/S53 domain"/>
    <property type="match status" value="1"/>
</dbReference>
<evidence type="ECO:0000256" key="1">
    <source>
        <dbReference type="ARBA" id="ARBA00011073"/>
    </source>
</evidence>
<dbReference type="PRINTS" id="PR00723">
    <property type="entry name" value="SUBTILISIN"/>
</dbReference>
<feature type="region of interest" description="Disordered" evidence="16">
    <location>
        <begin position="98"/>
        <end position="173"/>
    </location>
</feature>
<dbReference type="EC" id="3.4.21.62" evidence="12"/>
<evidence type="ECO:0000256" key="11">
    <source>
        <dbReference type="ARBA" id="ARBA00023529"/>
    </source>
</evidence>
<dbReference type="InterPro" id="IPR000742">
    <property type="entry name" value="EGF"/>
</dbReference>
<dbReference type="AlphaFoldDB" id="A0A2A9MH09"/>
<feature type="active site" description="Charge relay system" evidence="14">
    <location>
        <position position="898"/>
    </location>
</feature>
<dbReference type="GO" id="GO:0004252">
    <property type="term" value="F:serine-type endopeptidase activity"/>
    <property type="evidence" value="ECO:0007669"/>
    <property type="project" value="UniProtKB-UniRule"/>
</dbReference>
<evidence type="ECO:0000259" key="17">
    <source>
        <dbReference type="PROSITE" id="PS50026"/>
    </source>
</evidence>
<keyword evidence="5" id="KW-0677">Repeat</keyword>
<feature type="compositionally biased region" description="Polar residues" evidence="16">
    <location>
        <begin position="523"/>
        <end position="533"/>
    </location>
</feature>
<feature type="compositionally biased region" description="Basic and acidic residues" evidence="16">
    <location>
        <begin position="105"/>
        <end position="125"/>
    </location>
</feature>
<comment type="caution">
    <text evidence="13">Lacks conserved residue(s) required for the propagation of feature annotation.</text>
</comment>
<keyword evidence="9" id="KW-1015">Disulfide bond</keyword>
<evidence type="ECO:0000313" key="19">
    <source>
        <dbReference type="Proteomes" id="UP000224006"/>
    </source>
</evidence>